<proteinExistence type="predicted"/>
<dbReference type="SUPFAM" id="SSF52047">
    <property type="entry name" value="RNI-like"/>
    <property type="match status" value="1"/>
</dbReference>
<dbReference type="InterPro" id="IPR001810">
    <property type="entry name" value="F-box_dom"/>
</dbReference>
<evidence type="ECO:0000313" key="2">
    <source>
        <dbReference type="EMBL" id="KAL0263140.1"/>
    </source>
</evidence>
<protein>
    <recommendedName>
        <fullName evidence="1">F-box domain-containing protein</fullName>
    </recommendedName>
</protein>
<organism evidence="2 3">
    <name type="scientific">Diplodia seriata</name>
    <dbReference type="NCBI Taxonomy" id="420778"/>
    <lineage>
        <taxon>Eukaryota</taxon>
        <taxon>Fungi</taxon>
        <taxon>Dikarya</taxon>
        <taxon>Ascomycota</taxon>
        <taxon>Pezizomycotina</taxon>
        <taxon>Dothideomycetes</taxon>
        <taxon>Dothideomycetes incertae sedis</taxon>
        <taxon>Botryosphaeriales</taxon>
        <taxon>Botryosphaeriaceae</taxon>
        <taxon>Diplodia</taxon>
    </lineage>
</organism>
<feature type="domain" description="F-box" evidence="1">
    <location>
        <begin position="14"/>
        <end position="60"/>
    </location>
</feature>
<evidence type="ECO:0000313" key="3">
    <source>
        <dbReference type="Proteomes" id="UP001430584"/>
    </source>
</evidence>
<sequence>MATSTSPVIVMAPESSICNLPTEVLELVLKETGGKEELKKNCFVSQRFRDIAQGLLFKKVTVRYNDVVPITKLFVLRKDLAKSLQYLTVVFNQTGPPALLVENFRFAREMRVPEQLEGTFMHAASKILSGKVDAALKMFWLTELGKNQPDAHLALFLTILRAVKTADIQINDIQDHRMSFLELALNTVAKTYATTPAGEKPRYLMGMLEKLTIMHASLEVPCSSLGALFTAPCLQNIDIDGYTSPNMSLDILPKRTKITNIELNTFHLEASFLSALVRASPRLTNFIVSCGMPEQINNWLEPVCDAISERASTIEILALLTTIREGMHLIPIHLESLTNFRRLKVLDIPEALLLGCPPQIEERSLFSKTLPSSLQRLRLSSCTSRDLEPLASIADAGRDAFPDLQLICMDFGRVADQRDESVQQLIKDLVEVAKSLENSIQAHLYWEIRTLYTPAADAALEQFFEDNV</sequence>
<accession>A0ABR3CRA4</accession>
<dbReference type="EMBL" id="JAJVCZ030000002">
    <property type="protein sequence ID" value="KAL0263140.1"/>
    <property type="molecule type" value="Genomic_DNA"/>
</dbReference>
<dbReference type="Proteomes" id="UP001430584">
    <property type="component" value="Unassembled WGS sequence"/>
</dbReference>
<keyword evidence="3" id="KW-1185">Reference proteome</keyword>
<dbReference type="PROSITE" id="PS50181">
    <property type="entry name" value="FBOX"/>
    <property type="match status" value="1"/>
</dbReference>
<reference evidence="2 3" key="1">
    <citation type="submission" date="2024-02" db="EMBL/GenBank/DDBJ databases">
        <title>De novo assembly and annotation of 12 fungi associated with fruit tree decline syndrome in Ontario, Canada.</title>
        <authorList>
            <person name="Sulman M."/>
            <person name="Ellouze W."/>
            <person name="Ilyukhin E."/>
        </authorList>
    </citation>
    <scope>NUCLEOTIDE SEQUENCE [LARGE SCALE GENOMIC DNA]</scope>
    <source>
        <strain evidence="2 3">FDS-637</strain>
    </source>
</reference>
<evidence type="ECO:0000259" key="1">
    <source>
        <dbReference type="PROSITE" id="PS50181"/>
    </source>
</evidence>
<dbReference type="RefSeq" id="XP_066636169.1">
    <property type="nucleotide sequence ID" value="XM_066773602.1"/>
</dbReference>
<gene>
    <name evidence="2" type="ORF">SLS55_002116</name>
</gene>
<name>A0ABR3CRA4_9PEZI</name>
<dbReference type="GeneID" id="92006201"/>
<comment type="caution">
    <text evidence="2">The sequence shown here is derived from an EMBL/GenBank/DDBJ whole genome shotgun (WGS) entry which is preliminary data.</text>
</comment>